<sequence>MESLWPKWSWQRGKPVEAGQDGTWRRQGAAFGHRAQARMVRVLSGKSTLDQLCNRVLKALGARLPQVPLRKMVAD</sequence>
<organism evidence="2 3">
    <name type="scientific">Azospirillum baldaniorum</name>
    <dbReference type="NCBI Taxonomy" id="1064539"/>
    <lineage>
        <taxon>Bacteria</taxon>
        <taxon>Pseudomonadati</taxon>
        <taxon>Pseudomonadota</taxon>
        <taxon>Alphaproteobacteria</taxon>
        <taxon>Rhodospirillales</taxon>
        <taxon>Azospirillaceae</taxon>
        <taxon>Azospirillum</taxon>
    </lineage>
</organism>
<proteinExistence type="predicted"/>
<protein>
    <submittedName>
        <fullName evidence="2">Uncharacterized protein</fullName>
    </submittedName>
</protein>
<dbReference type="AlphaFoldDB" id="A0A9P1K1X2"/>
<keyword evidence="2" id="KW-0614">Plasmid</keyword>
<dbReference type="Proteomes" id="UP000007319">
    <property type="component" value="Plasmid AZOBR_p6"/>
</dbReference>
<dbReference type="EMBL" id="HE577333">
    <property type="protein sequence ID" value="CCD04010.1"/>
    <property type="molecule type" value="Genomic_DNA"/>
</dbReference>
<geneLocation type="plasmid" evidence="2 3">
    <name>AZOBR_p6</name>
</geneLocation>
<feature type="region of interest" description="Disordered" evidence="1">
    <location>
        <begin position="1"/>
        <end position="20"/>
    </location>
</feature>
<name>A0A9P1K1X2_9PROT</name>
<evidence type="ECO:0000313" key="3">
    <source>
        <dbReference type="Proteomes" id="UP000007319"/>
    </source>
</evidence>
<reference evidence="2 3" key="1">
    <citation type="journal article" date="2011" name="PLoS Genet.">
        <title>Azospirillum genomes reveal transition of bacteria from aquatic to terrestrial environments.</title>
        <authorList>
            <person name="Wisniewski-Dye F."/>
            <person name="Borziak K."/>
            <person name="Khalsa-Moyers G."/>
            <person name="Alexandre G."/>
            <person name="Sukharnikov L.O."/>
            <person name="Wuichet K."/>
            <person name="Hurst G.B."/>
            <person name="McDonald W.H."/>
            <person name="Robertson J.S."/>
            <person name="Barbe V."/>
            <person name="Calteau A."/>
            <person name="Rouy Z."/>
            <person name="Mangenot S."/>
            <person name="Prigent-Combaret C."/>
            <person name="Normand P."/>
            <person name="Boyer M."/>
            <person name="Siguier P."/>
            <person name="Dessaux Y."/>
            <person name="Elmerich C."/>
            <person name="Condemine G."/>
            <person name="Krishnen G."/>
            <person name="Kennedy I."/>
            <person name="Paterson A.H."/>
            <person name="Gonzalez V."/>
            <person name="Mavingui P."/>
            <person name="Zhulin I.B."/>
        </authorList>
    </citation>
    <scope>NUCLEOTIDE SEQUENCE [LARGE SCALE GENOMIC DNA]</scope>
    <source>
        <strain evidence="2 3">Sp245</strain>
    </source>
</reference>
<evidence type="ECO:0000256" key="1">
    <source>
        <dbReference type="SAM" id="MobiDB-lite"/>
    </source>
</evidence>
<dbReference type="KEGG" id="abs:AZOBR_p60074"/>
<gene>
    <name evidence="2" type="ORF">AZOBR_p60074</name>
</gene>
<accession>A0A9P1K1X2</accession>
<evidence type="ECO:0000313" key="2">
    <source>
        <dbReference type="EMBL" id="CCD04010.1"/>
    </source>
</evidence>
<keyword evidence="3" id="KW-1185">Reference proteome</keyword>